<protein>
    <recommendedName>
        <fullName evidence="2">Tudor domain-containing protein</fullName>
    </recommendedName>
</protein>
<accession>A0A085NK00</accession>
<feature type="region of interest" description="Disordered" evidence="1">
    <location>
        <begin position="1"/>
        <end position="52"/>
    </location>
</feature>
<organism evidence="3">
    <name type="scientific">Trichuris suis</name>
    <name type="common">pig whipworm</name>
    <dbReference type="NCBI Taxonomy" id="68888"/>
    <lineage>
        <taxon>Eukaryota</taxon>
        <taxon>Metazoa</taxon>
        <taxon>Ecdysozoa</taxon>
        <taxon>Nematoda</taxon>
        <taxon>Enoplea</taxon>
        <taxon>Dorylaimia</taxon>
        <taxon>Trichinellida</taxon>
        <taxon>Trichuridae</taxon>
        <taxon>Trichuris</taxon>
    </lineage>
</organism>
<dbReference type="AlphaFoldDB" id="A0A085NK00"/>
<gene>
    <name evidence="3" type="ORF">M514_10880</name>
</gene>
<feature type="compositionally biased region" description="Basic and acidic residues" evidence="1">
    <location>
        <begin position="10"/>
        <end position="36"/>
    </location>
</feature>
<name>A0A085NK00_9BILA</name>
<proteinExistence type="predicted"/>
<dbReference type="PANTHER" id="PTHR22948:SF72">
    <property type="entry name" value="TUDOR DOMAIN-CONTAINING PROTEIN"/>
    <property type="match status" value="1"/>
</dbReference>
<feature type="region of interest" description="Disordered" evidence="1">
    <location>
        <begin position="232"/>
        <end position="267"/>
    </location>
</feature>
<dbReference type="PANTHER" id="PTHR22948">
    <property type="entry name" value="TUDOR DOMAIN CONTAINING PROTEIN"/>
    <property type="match status" value="1"/>
</dbReference>
<feature type="domain" description="Tudor" evidence="2">
    <location>
        <begin position="799"/>
        <end position="854"/>
    </location>
</feature>
<feature type="domain" description="Tudor" evidence="2">
    <location>
        <begin position="346"/>
        <end position="401"/>
    </location>
</feature>
<dbReference type="EMBL" id="KL367492">
    <property type="protein sequence ID" value="KFD69796.1"/>
    <property type="molecule type" value="Genomic_DNA"/>
</dbReference>
<sequence length="1010" mass="112710">MSTEKTAVTCEDKAVELNDQRDSRDENVGKRFRGFEDGNGAGKTVPFANDAYGNGLNSDRKVNISEKSQNVCTGKPSYGTRTLEGKSSTSKGSWGEGIGMLIGGDTSSWECKDLLRDKVTYNLSDQEQRCVTDALTSDYSQNQTWKILLPNKRGDGRKERLNEVVAKSADNSDAKSGFPCSFKKEMSANMNEEDESICTRSKGNNTGKCFNAACAGYEGQWMTGWLAASSDDDDYNDDSSTDGSSKNSSKQERTKPSGNEQIAELSEGEIVEEADIEPYKQQDEFFTTGIAGVKLEPQVMHQVFIGNWFSPLEFHVVFAKCKPLLEALDAKLQACYSDSSAAIPFGLVKKGTPCCAMNHKSVWKRAMVESGGRDALIRFVDSGETRYCDSDKIKLLEKAFMELPPLAIRCQIIGSHRDIFYRVILDAFRLDCKAGKRRQVKFHDGLTDGILSVNLYNMDGCDLFLKHFGELFRKQEQAERQRKEAAERRNVKVDKTTGGVIREPDLSDSDEDYLCSEDEDVFVAQQLRNKPNTIRANREVVGLDNSTITDEAWPSPFPAQGANGEPDLHKRFPGGPFIEPVLLLGGMSIIIMAHVAASSLNWHMSTEETAIISEDKKGLPANFNQAKEKKSKRSRRRNASKCCLYESSSGSEGQCSSNLLTTDHSPDDGFVENCSADNLSNHSIEKEGTKPSGNEQVAELSEGEIVEEADIEPYKQQDEFFTTGIAGVKLEPQVMHQVFIGDWFSPLEFHVVFAKCKPLLEALDAKLQAWYSDSSAGIPFGLVTVSLSSIPFLPFTDVIQVKKGTPCCAMNHKSVWKRAVVESGGRDTLIRFVDSGETRYCDSDKIKLLDKAFMELPPLAIRCQIIGSHRDIFYRVILDAFRLDCKAGKRRQVKFHDGLTDGILSVNLYNMDGCDLFLKHFGELFRKQQEAERQRKEAAERRNVKVDKTTGRVIREPDLSDSDEDYLCSEDEDVFVVQQLRNKPNTIMANREIVGLNQLSINDEEWPSLS</sequence>
<evidence type="ECO:0000313" key="3">
    <source>
        <dbReference type="EMBL" id="KFD69796.1"/>
    </source>
</evidence>
<evidence type="ECO:0000256" key="1">
    <source>
        <dbReference type="SAM" id="MobiDB-lite"/>
    </source>
</evidence>
<dbReference type="Proteomes" id="UP000030758">
    <property type="component" value="Unassembled WGS sequence"/>
</dbReference>
<evidence type="ECO:0000259" key="2">
    <source>
        <dbReference type="SMART" id="SM00333"/>
    </source>
</evidence>
<feature type="region of interest" description="Disordered" evidence="1">
    <location>
        <begin position="681"/>
        <end position="700"/>
    </location>
</feature>
<dbReference type="InterPro" id="IPR002999">
    <property type="entry name" value="Tudor"/>
</dbReference>
<dbReference type="InterPro" id="IPR050621">
    <property type="entry name" value="Tudor_domain_containing"/>
</dbReference>
<dbReference type="SMART" id="SM00333">
    <property type="entry name" value="TUDOR"/>
    <property type="match status" value="2"/>
</dbReference>
<dbReference type="Pfam" id="PF00567">
    <property type="entry name" value="TUDOR"/>
    <property type="match status" value="2"/>
</dbReference>
<dbReference type="SUPFAM" id="SSF63748">
    <property type="entry name" value="Tudor/PWWP/MBT"/>
    <property type="match status" value="2"/>
</dbReference>
<reference evidence="3" key="1">
    <citation type="journal article" date="2014" name="Nat. Genet.">
        <title>Genome and transcriptome of the porcine whipworm Trichuris suis.</title>
        <authorList>
            <person name="Jex A.R."/>
            <person name="Nejsum P."/>
            <person name="Schwarz E.M."/>
            <person name="Hu L."/>
            <person name="Young N.D."/>
            <person name="Hall R.S."/>
            <person name="Korhonen P.K."/>
            <person name="Liao S."/>
            <person name="Thamsborg S."/>
            <person name="Xia J."/>
            <person name="Xu P."/>
            <person name="Wang S."/>
            <person name="Scheerlinck J.P."/>
            <person name="Hofmann A."/>
            <person name="Sternberg P.W."/>
            <person name="Wang J."/>
            <person name="Gasser R.B."/>
        </authorList>
    </citation>
    <scope>NUCLEOTIDE SEQUENCE [LARGE SCALE GENOMIC DNA]</scope>
    <source>
        <strain evidence="3">DCEP-RM93F</strain>
    </source>
</reference>
<dbReference type="Gene3D" id="2.30.30.140">
    <property type="match status" value="2"/>
</dbReference>